<evidence type="ECO:0000313" key="1">
    <source>
        <dbReference type="EMBL" id="LAB58658.1"/>
    </source>
</evidence>
<protein>
    <submittedName>
        <fullName evidence="1">Uncharacterized protein</fullName>
    </submittedName>
</protein>
<organism evidence="1">
    <name type="scientific">Micrurus surinamensis</name>
    <name type="common">Surinam coral snake</name>
    <dbReference type="NCBI Taxonomy" id="129470"/>
    <lineage>
        <taxon>Eukaryota</taxon>
        <taxon>Metazoa</taxon>
        <taxon>Chordata</taxon>
        <taxon>Craniata</taxon>
        <taxon>Vertebrata</taxon>
        <taxon>Euteleostomi</taxon>
        <taxon>Lepidosauria</taxon>
        <taxon>Squamata</taxon>
        <taxon>Bifurcata</taxon>
        <taxon>Unidentata</taxon>
        <taxon>Episquamata</taxon>
        <taxon>Toxicofera</taxon>
        <taxon>Serpentes</taxon>
        <taxon>Colubroidea</taxon>
        <taxon>Elapidae</taxon>
        <taxon>Elapinae</taxon>
        <taxon>Micrurus</taxon>
    </lineage>
</organism>
<reference evidence="1" key="2">
    <citation type="submission" date="2017-11" db="EMBL/GenBank/DDBJ databases">
        <title>Coralsnake Venomics: Analyses of Venom Gland Transcriptomes and Proteomes of Six Brazilian Taxa.</title>
        <authorList>
            <person name="Aird S.D."/>
            <person name="Jorge da Silva N."/>
            <person name="Qiu L."/>
            <person name="Villar-Briones A."/>
            <person name="Aparecida-Saddi V."/>
            <person name="Campos-Telles M.P."/>
            <person name="Grau M."/>
            <person name="Mikheyev A.S."/>
        </authorList>
    </citation>
    <scope>NUCLEOTIDE SEQUENCE</scope>
    <source>
        <tissue evidence="1">Venom_gland</tissue>
    </source>
</reference>
<proteinExistence type="predicted"/>
<sequence length="100" mass="11577">MAPEFPSIITVLIKFDVTRPHHLAIAESLLSLLTESHWSLAEDSSQSRPFLAWSFPDSTFFYSQLMNYIPYFHPHKLPIPPSHLWLLVTLHSILHGRMQP</sequence>
<accession>A0A2D4PMD4</accession>
<dbReference type="AlphaFoldDB" id="A0A2D4PMD4"/>
<name>A0A2D4PMD4_MICSU</name>
<reference evidence="1" key="1">
    <citation type="submission" date="2017-07" db="EMBL/GenBank/DDBJ databases">
        <authorList>
            <person name="Mikheyev A."/>
            <person name="Grau M."/>
        </authorList>
    </citation>
    <scope>NUCLEOTIDE SEQUENCE</scope>
    <source>
        <tissue evidence="1">Venom_gland</tissue>
    </source>
</reference>
<dbReference type="EMBL" id="IACN01072355">
    <property type="protein sequence ID" value="LAB58658.1"/>
    <property type="molecule type" value="Transcribed_RNA"/>
</dbReference>